<dbReference type="GO" id="GO:0016020">
    <property type="term" value="C:membrane"/>
    <property type="evidence" value="ECO:0007669"/>
    <property type="project" value="UniProtKB-SubCell"/>
</dbReference>
<gene>
    <name evidence="7" type="ORF">PBRA_006152</name>
    <name evidence="8" type="ORF">PLBR_LOCUS3351</name>
</gene>
<evidence type="ECO:0000256" key="1">
    <source>
        <dbReference type="ARBA" id="ARBA00004141"/>
    </source>
</evidence>
<evidence type="ECO:0000313" key="9">
    <source>
        <dbReference type="Proteomes" id="UP000039324"/>
    </source>
</evidence>
<keyword evidence="2 6" id="KW-0812">Transmembrane</keyword>
<evidence type="ECO:0000256" key="5">
    <source>
        <dbReference type="SAM" id="MobiDB-lite"/>
    </source>
</evidence>
<feature type="region of interest" description="Disordered" evidence="5">
    <location>
        <begin position="313"/>
        <end position="343"/>
    </location>
</feature>
<evidence type="ECO:0000256" key="6">
    <source>
        <dbReference type="SAM" id="Phobius"/>
    </source>
</evidence>
<reference evidence="7 9" key="1">
    <citation type="submission" date="2015-02" db="EMBL/GenBank/DDBJ databases">
        <authorList>
            <person name="Chooi Y.-H."/>
        </authorList>
    </citation>
    <scope>NUCLEOTIDE SEQUENCE [LARGE SCALE GENOMIC DNA]</scope>
    <source>
        <strain evidence="7">E3</strain>
    </source>
</reference>
<dbReference type="AlphaFoldDB" id="A0A0G4IS98"/>
<dbReference type="OrthoDB" id="47452at2759"/>
<dbReference type="Proteomes" id="UP000290189">
    <property type="component" value="Unassembled WGS sequence"/>
</dbReference>
<dbReference type="EMBL" id="OVEO01000005">
    <property type="protein sequence ID" value="SPQ96136.1"/>
    <property type="molecule type" value="Genomic_DNA"/>
</dbReference>
<feature type="transmembrane region" description="Helical" evidence="6">
    <location>
        <begin position="78"/>
        <end position="101"/>
    </location>
</feature>
<evidence type="ECO:0000313" key="10">
    <source>
        <dbReference type="Proteomes" id="UP000290189"/>
    </source>
</evidence>
<geneLocation type="mitochondrion" evidence="8"/>
<evidence type="ECO:0008006" key="11">
    <source>
        <dbReference type="Google" id="ProtNLM"/>
    </source>
</evidence>
<evidence type="ECO:0000256" key="2">
    <source>
        <dbReference type="ARBA" id="ARBA00022692"/>
    </source>
</evidence>
<evidence type="ECO:0000256" key="3">
    <source>
        <dbReference type="ARBA" id="ARBA00022989"/>
    </source>
</evidence>
<keyword evidence="9" id="KW-1185">Reference proteome</keyword>
<comment type="subcellular location">
    <subcellularLocation>
        <location evidence="1">Membrane</location>
        <topology evidence="1">Multi-pass membrane protein</topology>
    </subcellularLocation>
</comment>
<dbReference type="OMA" id="MPLFICM"/>
<keyword evidence="3 6" id="KW-1133">Transmembrane helix</keyword>
<dbReference type="EMBL" id="CDSF01000082">
    <property type="protein sequence ID" value="CEO98039.1"/>
    <property type="molecule type" value="Genomic_DNA"/>
</dbReference>
<dbReference type="SUPFAM" id="SSF144091">
    <property type="entry name" value="Rhomboid-like"/>
    <property type="match status" value="1"/>
</dbReference>
<feature type="transmembrane region" description="Helical" evidence="6">
    <location>
        <begin position="188"/>
        <end position="214"/>
    </location>
</feature>
<protein>
    <recommendedName>
        <fullName evidence="11">Derlin</fullName>
    </recommendedName>
</protein>
<feature type="transmembrane region" description="Helical" evidence="6">
    <location>
        <begin position="37"/>
        <end position="57"/>
    </location>
</feature>
<sequence length="343" mass="36760">MINSNHSSRAADGAGGETPFLRSAKDGYAKWYHQTPAMARALVFVGVAGSVLSLVGVDRVLGYNMPYYTVLRSQVWRVLTAGFVGRSLLSDVFAIFSLYQILLRLEPAKGSTFVLVTSLAASVVIQFVTVMLLTLAGILLSSMLFFLHGGGFWPLAFVFIALESQASVDATRQFLCFPVEVPTKAYPVVLAVLFFLLSGGSAIDIFVGLALGMLAGKYPRVQFSTASCRALESKPFMKSVVDMPGFVTVDNIGYLINDEELGDPAPHFGQTSQPSRPGARPFAGVGYKLGKADDSDEAPGMAEGAVFRSSMGHPLADRYVPNSKQSSGTEQHYGKDMADPSAN</sequence>
<evidence type="ECO:0000256" key="4">
    <source>
        <dbReference type="ARBA" id="ARBA00023136"/>
    </source>
</evidence>
<feature type="transmembrane region" description="Helical" evidence="6">
    <location>
        <begin position="143"/>
        <end position="162"/>
    </location>
</feature>
<keyword evidence="8" id="KW-0496">Mitochondrion</keyword>
<reference evidence="8 10" key="2">
    <citation type="submission" date="2018-03" db="EMBL/GenBank/DDBJ databases">
        <authorList>
            <person name="Fogelqvist J."/>
        </authorList>
    </citation>
    <scope>NUCLEOTIDE SEQUENCE [LARGE SCALE GENOMIC DNA]</scope>
</reference>
<keyword evidence="4 6" id="KW-0472">Membrane</keyword>
<feature type="compositionally biased region" description="Basic and acidic residues" evidence="5">
    <location>
        <begin position="332"/>
        <end position="343"/>
    </location>
</feature>
<accession>A0A0G4IS98</accession>
<evidence type="ECO:0000313" key="7">
    <source>
        <dbReference type="EMBL" id="CEO98039.1"/>
    </source>
</evidence>
<feature type="transmembrane region" description="Helical" evidence="6">
    <location>
        <begin position="113"/>
        <end position="136"/>
    </location>
</feature>
<evidence type="ECO:0000313" key="8">
    <source>
        <dbReference type="EMBL" id="SPQ96136.1"/>
    </source>
</evidence>
<dbReference type="InterPro" id="IPR035952">
    <property type="entry name" value="Rhomboid-like_sf"/>
</dbReference>
<name>A0A0G4IS98_PLABS</name>
<organism evidence="7 9">
    <name type="scientific">Plasmodiophora brassicae</name>
    <name type="common">Clubroot disease agent</name>
    <dbReference type="NCBI Taxonomy" id="37360"/>
    <lineage>
        <taxon>Eukaryota</taxon>
        <taxon>Sar</taxon>
        <taxon>Rhizaria</taxon>
        <taxon>Endomyxa</taxon>
        <taxon>Phytomyxea</taxon>
        <taxon>Plasmodiophorida</taxon>
        <taxon>Plasmodiophoridae</taxon>
        <taxon>Plasmodiophora</taxon>
    </lineage>
</organism>
<proteinExistence type="predicted"/>
<dbReference type="Proteomes" id="UP000039324">
    <property type="component" value="Unassembled WGS sequence"/>
</dbReference>